<feature type="domain" description="Disease resistance R13L4/SHOC-2-like LRR" evidence="4">
    <location>
        <begin position="261"/>
        <end position="366"/>
    </location>
</feature>
<dbReference type="InterPro" id="IPR050614">
    <property type="entry name" value="Synaptic_Scaffolding_LAP-MAGUK"/>
</dbReference>
<evidence type="ECO:0000256" key="1">
    <source>
        <dbReference type="ARBA" id="ARBA00022614"/>
    </source>
</evidence>
<dbReference type="Pfam" id="PF13855">
    <property type="entry name" value="LRR_8"/>
    <property type="match status" value="1"/>
</dbReference>
<proteinExistence type="predicted"/>
<dbReference type="GO" id="GO:0045211">
    <property type="term" value="C:postsynaptic membrane"/>
    <property type="evidence" value="ECO:0007669"/>
    <property type="project" value="TreeGrafter"/>
</dbReference>
<evidence type="ECO:0000313" key="5">
    <source>
        <dbReference type="Ensembl" id="ENSSANP00000017437.1"/>
    </source>
</evidence>
<dbReference type="Pfam" id="PF23598">
    <property type="entry name" value="LRR_14"/>
    <property type="match status" value="2"/>
</dbReference>
<dbReference type="FunFam" id="3.80.10.10:FF:000423">
    <property type="entry name" value="Leucine rich repeat containing 1"/>
    <property type="match status" value="1"/>
</dbReference>
<dbReference type="GO" id="GO:0016323">
    <property type="term" value="C:basolateral plasma membrane"/>
    <property type="evidence" value="ECO:0007669"/>
    <property type="project" value="TreeGrafter"/>
</dbReference>
<evidence type="ECO:0000259" key="4">
    <source>
        <dbReference type="Pfam" id="PF23598"/>
    </source>
</evidence>
<accession>A0A671LAY1</accession>
<reference evidence="5" key="1">
    <citation type="submission" date="2025-08" db="UniProtKB">
        <authorList>
            <consortium name="Ensembl"/>
        </authorList>
    </citation>
    <scope>IDENTIFICATION</scope>
</reference>
<dbReference type="GO" id="GO:0043113">
    <property type="term" value="P:receptor clustering"/>
    <property type="evidence" value="ECO:0007669"/>
    <property type="project" value="TreeGrafter"/>
</dbReference>
<dbReference type="AlphaFoldDB" id="A0A671LAY1"/>
<dbReference type="Proteomes" id="UP000472260">
    <property type="component" value="Unassembled WGS sequence"/>
</dbReference>
<evidence type="ECO:0000256" key="3">
    <source>
        <dbReference type="SAM" id="MobiDB-lite"/>
    </source>
</evidence>
<dbReference type="PROSITE" id="PS51450">
    <property type="entry name" value="LRR"/>
    <property type="match status" value="2"/>
</dbReference>
<dbReference type="GO" id="GO:0045197">
    <property type="term" value="P:establishment or maintenance of epithelial cell apical/basal polarity"/>
    <property type="evidence" value="ECO:0007669"/>
    <property type="project" value="TreeGrafter"/>
</dbReference>
<dbReference type="GO" id="GO:0098609">
    <property type="term" value="P:cell-cell adhesion"/>
    <property type="evidence" value="ECO:0007669"/>
    <property type="project" value="TreeGrafter"/>
</dbReference>
<name>A0A671LAY1_9TELE</name>
<dbReference type="GO" id="GO:0014069">
    <property type="term" value="C:postsynaptic density"/>
    <property type="evidence" value="ECO:0007669"/>
    <property type="project" value="TreeGrafter"/>
</dbReference>
<protein>
    <submittedName>
        <fullName evidence="5">Leucine-rich repeat-containing protein 1-like</fullName>
    </submittedName>
</protein>
<sequence>MFHCIPLWRCNRHIESIDKRHCSLLFVPDEIYRCRGSLEELLLDANQLRDLPKPFFNLTKLRKLGLSDNEIQRLPGDIANFNQLVELDISRNGKKPFGLSDHCLLYMSVRDFGLPCLALPTHSFPELRNLTCLSINDISLQALPDNIGNICHLVSLELRENLLTYLPESLSQLQKLEELDVGSNELYNLPETIGCLVSLKDLWLDGNQLSEIPPELGSMRSLTCLDVSENKLEHLPEEMGNLLSLTDLLVSQNLIDMLPEGLGKLRRLSILKADQNRLVHLPESIGNCESLTELVLTENQLVSLPRSIGKLKKLSNFNCDRNRLMSLPKEIGGCCSLNVLCVRENRLTRIPPELSQATELHVLDVSGNRLLYLPLTLTSLRLKALWLSENQSQPLLTFQTDVDPESGDKVLTCVLLPQQPCESENKGSDNLARCGALESLVESSVLDDTWDDKAPNRMSTIRFMEDDEDEDDEERTLLRRATPHPGELKNMKKVAESIRKDMNATKGLDSNKNEVNNAVDRVTTSV</sequence>
<dbReference type="InterPro" id="IPR001611">
    <property type="entry name" value="Leu-rich_rpt"/>
</dbReference>
<dbReference type="GO" id="GO:0098968">
    <property type="term" value="P:neurotransmitter receptor transport postsynaptic membrane to endosome"/>
    <property type="evidence" value="ECO:0007669"/>
    <property type="project" value="TreeGrafter"/>
</dbReference>
<feature type="domain" description="Disease resistance R13L4/SHOC-2-like LRR" evidence="4">
    <location>
        <begin position="126"/>
        <end position="228"/>
    </location>
</feature>
<keyword evidence="2" id="KW-0677">Repeat</keyword>
<dbReference type="InterPro" id="IPR003591">
    <property type="entry name" value="Leu-rich_rpt_typical-subtyp"/>
</dbReference>
<keyword evidence="1" id="KW-0433">Leucine-rich repeat</keyword>
<dbReference type="InterPro" id="IPR032675">
    <property type="entry name" value="LRR_dom_sf"/>
</dbReference>
<dbReference type="FunFam" id="3.80.10.10:FF:000036">
    <property type="entry name" value="protein scribble homolog isoform X1"/>
    <property type="match status" value="1"/>
</dbReference>
<dbReference type="GO" id="GO:0005912">
    <property type="term" value="C:adherens junction"/>
    <property type="evidence" value="ECO:0007669"/>
    <property type="project" value="TreeGrafter"/>
</dbReference>
<evidence type="ECO:0000256" key="2">
    <source>
        <dbReference type="ARBA" id="ARBA00022737"/>
    </source>
</evidence>
<organism evidence="5 6">
    <name type="scientific">Sinocyclocheilus anshuiensis</name>
    <dbReference type="NCBI Taxonomy" id="1608454"/>
    <lineage>
        <taxon>Eukaryota</taxon>
        <taxon>Metazoa</taxon>
        <taxon>Chordata</taxon>
        <taxon>Craniata</taxon>
        <taxon>Vertebrata</taxon>
        <taxon>Euteleostomi</taxon>
        <taxon>Actinopterygii</taxon>
        <taxon>Neopterygii</taxon>
        <taxon>Teleostei</taxon>
        <taxon>Ostariophysi</taxon>
        <taxon>Cypriniformes</taxon>
        <taxon>Cyprinidae</taxon>
        <taxon>Cyprininae</taxon>
        <taxon>Sinocyclocheilus</taxon>
    </lineage>
</organism>
<dbReference type="Ensembl" id="ENSSANT00000018623.1">
    <property type="protein sequence ID" value="ENSSANP00000017437.1"/>
    <property type="gene ID" value="ENSSANG00000008859.1"/>
</dbReference>
<keyword evidence="6" id="KW-1185">Reference proteome</keyword>
<dbReference type="GO" id="GO:0019901">
    <property type="term" value="F:protein kinase binding"/>
    <property type="evidence" value="ECO:0007669"/>
    <property type="project" value="TreeGrafter"/>
</dbReference>
<gene>
    <name evidence="5" type="primary">lrrc1</name>
</gene>
<dbReference type="SMART" id="SM00369">
    <property type="entry name" value="LRR_TYP"/>
    <property type="match status" value="12"/>
</dbReference>
<dbReference type="SMART" id="SM00364">
    <property type="entry name" value="LRR_BAC"/>
    <property type="match status" value="8"/>
</dbReference>
<feature type="compositionally biased region" description="Polar residues" evidence="3">
    <location>
        <begin position="508"/>
        <end position="526"/>
    </location>
</feature>
<dbReference type="SUPFAM" id="SSF52047">
    <property type="entry name" value="RNI-like"/>
    <property type="match status" value="1"/>
</dbReference>
<evidence type="ECO:0000313" key="6">
    <source>
        <dbReference type="Proteomes" id="UP000472260"/>
    </source>
</evidence>
<dbReference type="InterPro" id="IPR055414">
    <property type="entry name" value="LRR_R13L4/SHOC2-like"/>
</dbReference>
<reference evidence="5" key="2">
    <citation type="submission" date="2025-09" db="UniProtKB">
        <authorList>
            <consortium name="Ensembl"/>
        </authorList>
    </citation>
    <scope>IDENTIFICATION</scope>
</reference>
<dbReference type="PANTHER" id="PTHR23119:SF58">
    <property type="entry name" value="LEUCINE RICH REPEAT CONTAINING 1"/>
    <property type="match status" value="1"/>
</dbReference>
<dbReference type="GO" id="GO:0098887">
    <property type="term" value="P:neurotransmitter receptor transport, endosome to postsynaptic membrane"/>
    <property type="evidence" value="ECO:0007669"/>
    <property type="project" value="TreeGrafter"/>
</dbReference>
<dbReference type="PANTHER" id="PTHR23119">
    <property type="entry name" value="DISCS LARGE"/>
    <property type="match status" value="1"/>
</dbReference>
<dbReference type="Gene3D" id="3.80.10.10">
    <property type="entry name" value="Ribonuclease Inhibitor"/>
    <property type="match status" value="3"/>
</dbReference>
<feature type="region of interest" description="Disordered" evidence="3">
    <location>
        <begin position="502"/>
        <end position="526"/>
    </location>
</feature>